<dbReference type="AlphaFoldDB" id="A0A2S6GYD5"/>
<evidence type="ECO:0000313" key="2">
    <source>
        <dbReference type="EMBL" id="PPK70187.1"/>
    </source>
</evidence>
<dbReference type="PANTHER" id="PTHR37507:SF2">
    <property type="entry name" value="SPORULATION PROTEIN YDCC"/>
    <property type="match status" value="1"/>
</dbReference>
<dbReference type="EMBL" id="PTIX01000002">
    <property type="protein sequence ID" value="PPK70187.1"/>
    <property type="molecule type" value="Genomic_DNA"/>
</dbReference>
<protein>
    <submittedName>
        <fullName evidence="2">MucB/RseB family protein</fullName>
    </submittedName>
</protein>
<dbReference type="InterPro" id="IPR052944">
    <property type="entry name" value="Sporulation_related"/>
</dbReference>
<organism evidence="2 3">
    <name type="scientific">Actinokineospora auranticolor</name>
    <dbReference type="NCBI Taxonomy" id="155976"/>
    <lineage>
        <taxon>Bacteria</taxon>
        <taxon>Bacillati</taxon>
        <taxon>Actinomycetota</taxon>
        <taxon>Actinomycetes</taxon>
        <taxon>Pseudonocardiales</taxon>
        <taxon>Pseudonocardiaceae</taxon>
        <taxon>Actinokineospora</taxon>
    </lineage>
</organism>
<dbReference type="SUPFAM" id="SSF89392">
    <property type="entry name" value="Prokaryotic lipoproteins and lipoprotein localization factors"/>
    <property type="match status" value="1"/>
</dbReference>
<dbReference type="Proteomes" id="UP000239203">
    <property type="component" value="Unassembled WGS sequence"/>
</dbReference>
<dbReference type="PANTHER" id="PTHR37507">
    <property type="entry name" value="SPORULATION PROTEIN YDCC"/>
    <property type="match status" value="1"/>
</dbReference>
<name>A0A2S6GYD5_9PSEU</name>
<gene>
    <name evidence="2" type="ORF">CLV40_10297</name>
</gene>
<dbReference type="InterPro" id="IPR033434">
    <property type="entry name" value="MucB/RseB_N"/>
</dbReference>
<feature type="domain" description="MucB/RseB N-terminal" evidence="1">
    <location>
        <begin position="86"/>
        <end position="230"/>
    </location>
</feature>
<reference evidence="2 3" key="1">
    <citation type="submission" date="2018-02" db="EMBL/GenBank/DDBJ databases">
        <title>Genomic Encyclopedia of Archaeal and Bacterial Type Strains, Phase II (KMG-II): from individual species to whole genera.</title>
        <authorList>
            <person name="Goeker M."/>
        </authorList>
    </citation>
    <scope>NUCLEOTIDE SEQUENCE [LARGE SCALE GENOMIC DNA]</scope>
    <source>
        <strain evidence="2 3">YU 961-1</strain>
    </source>
</reference>
<evidence type="ECO:0000313" key="3">
    <source>
        <dbReference type="Proteomes" id="UP000239203"/>
    </source>
</evidence>
<dbReference type="RefSeq" id="WP_104476986.1">
    <property type="nucleotide sequence ID" value="NZ_CP154825.1"/>
</dbReference>
<proteinExistence type="predicted"/>
<keyword evidence="3" id="KW-1185">Reference proteome</keyword>
<evidence type="ECO:0000259" key="1">
    <source>
        <dbReference type="Pfam" id="PF03888"/>
    </source>
</evidence>
<sequence length="363" mass="37579">MNRKKTALSVAAAGTATGVVGLVLIASPAGANEPPPALPGISAEALVESVLSKDHIPALSGAVEFQQNIGLPIPGLPASSAEGDAIAHVYANGDGAGRISIDQGQSERTVVHNNGTTWVWNSANRSVTKYANTDSDTEDKGTPEQLADPAGTAREVVGLMQRDSTLTVDGTARVAGRPVYQLVLTPKPTERTLLREIRVSVDSETRLPLRLDVLANGQADPAVRVGFTEFKPGPQDPALFTFTPPAGAKVTDGKDAKTHGFDEKNVESLLGGLDFKTVGEGWDTVLTGKFPAQLLSQGLPTGNGRGGETPGALIKQFAKEVTGPFGTGYAISTHVGTALITTDGRIAVGAVPQQVLVDALGQK</sequence>
<accession>A0A2S6GYD5</accession>
<dbReference type="Gene3D" id="2.50.20.10">
    <property type="entry name" value="Lipoprotein localisation LolA/LolB/LppX"/>
    <property type="match status" value="1"/>
</dbReference>
<dbReference type="OrthoDB" id="4822274at2"/>
<dbReference type="Pfam" id="PF03888">
    <property type="entry name" value="MucB_RseB"/>
    <property type="match status" value="1"/>
</dbReference>
<dbReference type="InterPro" id="IPR029046">
    <property type="entry name" value="LolA/LolB/LppX"/>
</dbReference>
<comment type="caution">
    <text evidence="2">The sequence shown here is derived from an EMBL/GenBank/DDBJ whole genome shotgun (WGS) entry which is preliminary data.</text>
</comment>